<dbReference type="Gene3D" id="3.40.50.1820">
    <property type="entry name" value="alpha/beta hydrolase"/>
    <property type="match status" value="1"/>
</dbReference>
<gene>
    <name evidence="1" type="ORF">HNQ39_004334</name>
</gene>
<dbReference type="Proteomes" id="UP000520814">
    <property type="component" value="Unassembled WGS sequence"/>
</dbReference>
<dbReference type="RefSeq" id="WP_184201678.1">
    <property type="nucleotide sequence ID" value="NZ_JACHGW010000004.1"/>
</dbReference>
<dbReference type="GO" id="GO:0016787">
    <property type="term" value="F:hydrolase activity"/>
    <property type="evidence" value="ECO:0007669"/>
    <property type="project" value="UniProtKB-KW"/>
</dbReference>
<sequence>MAFLDYHYFSQALGKQTAAYVLLPETGVGPFPVLYLLHGLSDNHTIWLRRTAIERYVANLPLIVVMPDGGRGFYADAAEGYAYGKAIGEELVDRIDKTFPTQATRDGRVIAGLSMGGYGAARLALAYPERFRAAHSLSGAVGFGHKDPNWDDARTPEFKRIVGDDYKGGDCDLYALAEKNQAAGTLPQLRIDCGTEDFLLEDNRAFTKFLTEQGIPHEYEEFPGAHTWEYWDLHIQDALKFFFP</sequence>
<dbReference type="InterPro" id="IPR000801">
    <property type="entry name" value="Esterase-like"/>
</dbReference>
<dbReference type="InterPro" id="IPR029058">
    <property type="entry name" value="AB_hydrolase_fold"/>
</dbReference>
<dbReference type="GO" id="GO:0016747">
    <property type="term" value="F:acyltransferase activity, transferring groups other than amino-acyl groups"/>
    <property type="evidence" value="ECO:0007669"/>
    <property type="project" value="TreeGrafter"/>
</dbReference>
<dbReference type="PANTHER" id="PTHR48098">
    <property type="entry name" value="ENTEROCHELIN ESTERASE-RELATED"/>
    <property type="match status" value="1"/>
</dbReference>
<protein>
    <submittedName>
        <fullName evidence="1">S-formylglutathione hydrolase FrmB</fullName>
    </submittedName>
</protein>
<keyword evidence="1" id="KW-0378">Hydrolase</keyword>
<evidence type="ECO:0000313" key="2">
    <source>
        <dbReference type="Proteomes" id="UP000520814"/>
    </source>
</evidence>
<dbReference type="AlphaFoldDB" id="A0A7W9SUY7"/>
<dbReference type="SUPFAM" id="SSF53474">
    <property type="entry name" value="alpha/beta-Hydrolases"/>
    <property type="match status" value="1"/>
</dbReference>
<dbReference type="PANTHER" id="PTHR48098:SF1">
    <property type="entry name" value="DIACYLGLYCEROL ACYLTRANSFERASE_MYCOLYLTRANSFERASE AG85A"/>
    <property type="match status" value="1"/>
</dbReference>
<keyword evidence="2" id="KW-1185">Reference proteome</keyword>
<comment type="caution">
    <text evidence="1">The sequence shown here is derived from an EMBL/GenBank/DDBJ whole genome shotgun (WGS) entry which is preliminary data.</text>
</comment>
<reference evidence="1 2" key="1">
    <citation type="submission" date="2020-08" db="EMBL/GenBank/DDBJ databases">
        <title>Genomic Encyclopedia of Type Strains, Phase IV (KMG-IV): sequencing the most valuable type-strain genomes for metagenomic binning, comparative biology and taxonomic classification.</title>
        <authorList>
            <person name="Goeker M."/>
        </authorList>
    </citation>
    <scope>NUCLEOTIDE SEQUENCE [LARGE SCALE GENOMIC DNA]</scope>
    <source>
        <strain evidence="1 2">DSM 23562</strain>
    </source>
</reference>
<dbReference type="EMBL" id="JACHGW010000004">
    <property type="protein sequence ID" value="MBB6052513.1"/>
    <property type="molecule type" value="Genomic_DNA"/>
</dbReference>
<accession>A0A7W9SUY7</accession>
<proteinExistence type="predicted"/>
<dbReference type="Pfam" id="PF00756">
    <property type="entry name" value="Esterase"/>
    <property type="match status" value="1"/>
</dbReference>
<dbReference type="InterPro" id="IPR050583">
    <property type="entry name" value="Mycobacterial_A85_antigen"/>
</dbReference>
<evidence type="ECO:0000313" key="1">
    <source>
        <dbReference type="EMBL" id="MBB6052513.1"/>
    </source>
</evidence>
<name>A0A7W9SUY7_ARMRO</name>
<organism evidence="1 2">
    <name type="scientific">Armatimonas rosea</name>
    <dbReference type="NCBI Taxonomy" id="685828"/>
    <lineage>
        <taxon>Bacteria</taxon>
        <taxon>Bacillati</taxon>
        <taxon>Armatimonadota</taxon>
        <taxon>Armatimonadia</taxon>
        <taxon>Armatimonadales</taxon>
        <taxon>Armatimonadaceae</taxon>
        <taxon>Armatimonas</taxon>
    </lineage>
</organism>